<dbReference type="AlphaFoldDB" id="A0A2P8HEY3"/>
<gene>
    <name evidence="1" type="ORF">CLV51_105152</name>
</gene>
<dbReference type="Pfam" id="PF04074">
    <property type="entry name" value="DUF386"/>
    <property type="match status" value="1"/>
</dbReference>
<dbReference type="GO" id="GO:0005829">
    <property type="term" value="C:cytosol"/>
    <property type="evidence" value="ECO:0007669"/>
    <property type="project" value="TreeGrafter"/>
</dbReference>
<dbReference type="EMBL" id="PYAW01000005">
    <property type="protein sequence ID" value="PSL44780.1"/>
    <property type="molecule type" value="Genomic_DNA"/>
</dbReference>
<dbReference type="SUPFAM" id="SSF51197">
    <property type="entry name" value="Clavaminate synthase-like"/>
    <property type="match status" value="1"/>
</dbReference>
<name>A0A2P8HEY3_CHINA</name>
<evidence type="ECO:0000313" key="2">
    <source>
        <dbReference type="Proteomes" id="UP000240971"/>
    </source>
</evidence>
<dbReference type="NCBIfam" id="TIGR00022">
    <property type="entry name" value="YhcH/YjgK/YiaL family protein"/>
    <property type="match status" value="1"/>
</dbReference>
<proteinExistence type="predicted"/>
<keyword evidence="2" id="KW-1185">Reference proteome</keyword>
<comment type="caution">
    <text evidence="1">The sequence shown here is derived from an EMBL/GenBank/DDBJ whole genome shotgun (WGS) entry which is preliminary data.</text>
</comment>
<evidence type="ECO:0000313" key="1">
    <source>
        <dbReference type="EMBL" id="PSL44780.1"/>
    </source>
</evidence>
<protein>
    <submittedName>
        <fullName evidence="1">YhcH/YjgK/YiaL family protein</fullName>
    </submittedName>
</protein>
<dbReference type="Proteomes" id="UP000240971">
    <property type="component" value="Unassembled WGS sequence"/>
</dbReference>
<sequence length="162" mass="18615">MPPKLTHSLLRMILDTLQNAHLYYRLGIKFIKAFEYLAQTDFTTVEKGKYEIDGTNIYAIVNEYDTVAAATEQMESHKKYIDVQYIVSGSELIGHDFLQQQVPSKAYDQSADFMLFAEDPVFFSRLEQGMFAIFFPSDLHMPNIMVSTPMQVKKVVIKISVE</sequence>
<dbReference type="Gene3D" id="2.60.120.370">
    <property type="entry name" value="YhcH/YjgK/YiaL"/>
    <property type="match status" value="1"/>
</dbReference>
<dbReference type="InterPro" id="IPR004375">
    <property type="entry name" value="NanQ/TabA/YiaL"/>
</dbReference>
<organism evidence="1 2">
    <name type="scientific">Chitinophaga niastensis</name>
    <dbReference type="NCBI Taxonomy" id="536980"/>
    <lineage>
        <taxon>Bacteria</taxon>
        <taxon>Pseudomonadati</taxon>
        <taxon>Bacteroidota</taxon>
        <taxon>Chitinophagia</taxon>
        <taxon>Chitinophagales</taxon>
        <taxon>Chitinophagaceae</taxon>
        <taxon>Chitinophaga</taxon>
    </lineage>
</organism>
<reference evidence="1 2" key="1">
    <citation type="submission" date="2018-03" db="EMBL/GenBank/DDBJ databases">
        <title>Genomic Encyclopedia of Archaeal and Bacterial Type Strains, Phase II (KMG-II): from individual species to whole genera.</title>
        <authorList>
            <person name="Goeker M."/>
        </authorList>
    </citation>
    <scope>NUCLEOTIDE SEQUENCE [LARGE SCALE GENOMIC DNA]</scope>
    <source>
        <strain evidence="1 2">DSM 24859</strain>
    </source>
</reference>
<accession>A0A2P8HEY3</accession>
<dbReference type="InterPro" id="IPR037012">
    <property type="entry name" value="NanQ/TabA/YiaL_sf"/>
</dbReference>
<dbReference type="PANTHER" id="PTHR34986">
    <property type="entry name" value="EVOLVED BETA-GALACTOSIDASE SUBUNIT BETA"/>
    <property type="match status" value="1"/>
</dbReference>
<dbReference type="PANTHER" id="PTHR34986:SF1">
    <property type="entry name" value="PROTEIN YIAL"/>
    <property type="match status" value="1"/>
</dbReference>